<dbReference type="InterPro" id="IPR036390">
    <property type="entry name" value="WH_DNA-bd_sf"/>
</dbReference>
<proteinExistence type="inferred from homology"/>
<dbReference type="AlphaFoldDB" id="A0A915Q5F7"/>
<evidence type="ECO:0000256" key="2">
    <source>
        <dbReference type="ARBA" id="ARBA00022942"/>
    </source>
</evidence>
<dbReference type="FunFam" id="1.10.10.10:FF:000070">
    <property type="entry name" value="26S proteasome non-ATPase regulatory subunit 12"/>
    <property type="match status" value="1"/>
</dbReference>
<feature type="domain" description="PCI" evidence="3">
    <location>
        <begin position="344"/>
        <end position="522"/>
    </location>
</feature>
<sequence length="570" mass="65576">MVHVAHHGLPKCMDLFGGDCQEEKEFKDRQQNALRVDMEKIEKVLAFKRNAEEFTCGSARLDVILPLWLRSVSISEMEGRKVSPVRSDNSKLPPSQSTDYYANLAVQEGDGRLFKMEIDYTEQTDEALAKADAIAKTGNVSAALDSLSSLEKSTRLGSDMKSNMRIVQHMVKLCFEGGDWTLLNDTILMLSKKRSIIKQSIAKMVRDCCEMIEKTPNEQVRDKLIETLRNVTAGKIYVEVERARLTNRLVKKLEAEGKLDEATTMLLELQVETYGSMELKEKVEFILEQMRLCVLKKDFIRASILCKKVSSRFFENKSEEVQELKLKYYDLMIKIGLHESAYLDVCRYYRAVLDSPCIQADQEKSKQILKCIVLYVLLSPHNNEQWDLLHRIHEGRQLELIPEYNSLLELFINQELISWKGTISKYEKLLRDGISMSKATDVLDRSEDGNKRWSDLHTRVGEHNMRMIAKYYTKITFARMAELLDYPVEEMENFLCNLIVTGAIPDAKIYRPAKVVNLRARKANIEQLDQWASSVRKLTDILNKVSHLISKEEMVHRHLEDGSGSSTTVR</sequence>
<protein>
    <submittedName>
        <fullName evidence="5">PCI domain-containing protein</fullName>
    </submittedName>
</protein>
<evidence type="ECO:0000259" key="3">
    <source>
        <dbReference type="PROSITE" id="PS50250"/>
    </source>
</evidence>
<evidence type="ECO:0000313" key="4">
    <source>
        <dbReference type="Proteomes" id="UP000887581"/>
    </source>
</evidence>
<dbReference type="Gene3D" id="1.10.10.10">
    <property type="entry name" value="Winged helix-like DNA-binding domain superfamily/Winged helix DNA-binding domain"/>
    <property type="match status" value="1"/>
</dbReference>
<evidence type="ECO:0000313" key="5">
    <source>
        <dbReference type="WBParaSite" id="sdigi.contig601.g9174.t1"/>
    </source>
</evidence>
<dbReference type="PANTHER" id="PTHR10855">
    <property type="entry name" value="26S PROTEASOME NON-ATPASE REGULATORY SUBUNIT 12/COP9 SIGNALOSOME COMPLEX SUBUNIT 4"/>
    <property type="match status" value="1"/>
</dbReference>
<keyword evidence="2" id="KW-0647">Proteasome</keyword>
<organism evidence="4 5">
    <name type="scientific">Setaria digitata</name>
    <dbReference type="NCBI Taxonomy" id="48799"/>
    <lineage>
        <taxon>Eukaryota</taxon>
        <taxon>Metazoa</taxon>
        <taxon>Ecdysozoa</taxon>
        <taxon>Nematoda</taxon>
        <taxon>Chromadorea</taxon>
        <taxon>Rhabditida</taxon>
        <taxon>Spirurina</taxon>
        <taxon>Spiruromorpha</taxon>
        <taxon>Filarioidea</taxon>
        <taxon>Setariidae</taxon>
        <taxon>Setaria</taxon>
    </lineage>
</organism>
<name>A0A915Q5F7_9BILA</name>
<comment type="similarity">
    <text evidence="1">Belongs to the proteasome subunit p55 family.</text>
</comment>
<dbReference type="Pfam" id="PF01399">
    <property type="entry name" value="PCI"/>
    <property type="match status" value="1"/>
</dbReference>
<dbReference type="InterPro" id="IPR054559">
    <property type="entry name" value="PSMD12-CSN4-like_N"/>
</dbReference>
<dbReference type="SMART" id="SM00088">
    <property type="entry name" value="PINT"/>
    <property type="match status" value="1"/>
</dbReference>
<dbReference type="GO" id="GO:0005634">
    <property type="term" value="C:nucleus"/>
    <property type="evidence" value="ECO:0007669"/>
    <property type="project" value="UniProtKB-ARBA"/>
</dbReference>
<reference evidence="5" key="1">
    <citation type="submission" date="2022-11" db="UniProtKB">
        <authorList>
            <consortium name="WormBaseParasite"/>
        </authorList>
    </citation>
    <scope>IDENTIFICATION</scope>
</reference>
<dbReference type="Pfam" id="PF22241">
    <property type="entry name" value="PSMD12-CSN4_N"/>
    <property type="match status" value="1"/>
</dbReference>
<dbReference type="PROSITE" id="PS50250">
    <property type="entry name" value="PCI"/>
    <property type="match status" value="1"/>
</dbReference>
<keyword evidence="4" id="KW-1185">Reference proteome</keyword>
<dbReference type="InterPro" id="IPR040134">
    <property type="entry name" value="PSMD12/CSN4"/>
</dbReference>
<dbReference type="PANTHER" id="PTHR10855:SF1">
    <property type="entry name" value="26S PROTEASOME NON-ATPASE REGULATORY SUBUNIT 12"/>
    <property type="match status" value="1"/>
</dbReference>
<dbReference type="Proteomes" id="UP000887581">
    <property type="component" value="Unplaced"/>
</dbReference>
<dbReference type="InterPro" id="IPR036388">
    <property type="entry name" value="WH-like_DNA-bd_sf"/>
</dbReference>
<dbReference type="InterPro" id="IPR000717">
    <property type="entry name" value="PCI_dom"/>
</dbReference>
<accession>A0A915Q5F7</accession>
<evidence type="ECO:0000256" key="1">
    <source>
        <dbReference type="ARBA" id="ARBA00006397"/>
    </source>
</evidence>
<dbReference type="InterPro" id="IPR040896">
    <property type="entry name" value="RPN5_C"/>
</dbReference>
<dbReference type="SUPFAM" id="SSF46785">
    <property type="entry name" value="Winged helix' DNA-binding domain"/>
    <property type="match status" value="1"/>
</dbReference>
<dbReference type="WBParaSite" id="sdigi.contig601.g9174.t1">
    <property type="protein sequence ID" value="sdigi.contig601.g9174.t1"/>
    <property type="gene ID" value="sdigi.contig601.g9174"/>
</dbReference>
<dbReference type="GO" id="GO:0008541">
    <property type="term" value="C:proteasome regulatory particle, lid subcomplex"/>
    <property type="evidence" value="ECO:0007669"/>
    <property type="project" value="TreeGrafter"/>
</dbReference>
<dbReference type="Pfam" id="PF18098">
    <property type="entry name" value="RPN5_C"/>
    <property type="match status" value="1"/>
</dbReference>
<dbReference type="GO" id="GO:0005737">
    <property type="term" value="C:cytoplasm"/>
    <property type="evidence" value="ECO:0007669"/>
    <property type="project" value="TreeGrafter"/>
</dbReference>